<dbReference type="InterPro" id="IPR036388">
    <property type="entry name" value="WH-like_DNA-bd_sf"/>
</dbReference>
<feature type="modified residue" description="4-aspartylphosphate" evidence="2">
    <location>
        <position position="52"/>
    </location>
</feature>
<evidence type="ECO:0000313" key="7">
    <source>
        <dbReference type="Proteomes" id="UP000093104"/>
    </source>
</evidence>
<dbReference type="RefSeq" id="WP_065835378.1">
    <property type="nucleotide sequence ID" value="NZ_LGSI01000067.1"/>
</dbReference>
<dbReference type="Gene3D" id="6.10.250.690">
    <property type="match status" value="1"/>
</dbReference>
<dbReference type="OrthoDB" id="9802426at2"/>
<dbReference type="GO" id="GO:0000156">
    <property type="term" value="F:phosphorelay response regulator activity"/>
    <property type="evidence" value="ECO:0007669"/>
    <property type="project" value="TreeGrafter"/>
</dbReference>
<dbReference type="GO" id="GO:0006355">
    <property type="term" value="P:regulation of DNA-templated transcription"/>
    <property type="evidence" value="ECO:0007669"/>
    <property type="project" value="InterPro"/>
</dbReference>
<feature type="domain" description="Response regulatory" evidence="4">
    <location>
        <begin position="3"/>
        <end position="116"/>
    </location>
</feature>
<evidence type="ECO:0000256" key="2">
    <source>
        <dbReference type="PROSITE-ProRule" id="PRU00169"/>
    </source>
</evidence>
<dbReference type="InterPro" id="IPR001867">
    <property type="entry name" value="OmpR/PhoB-type_DNA-bd"/>
</dbReference>
<protein>
    <submittedName>
        <fullName evidence="6">Transcriptional regulator</fullName>
    </submittedName>
</protein>
<comment type="caution">
    <text evidence="6">The sequence shown here is derived from an EMBL/GenBank/DDBJ whole genome shotgun (WGS) entry which is preliminary data.</text>
</comment>
<keyword evidence="1 3" id="KW-0238">DNA-binding</keyword>
<keyword evidence="2" id="KW-0597">Phosphoprotein</keyword>
<dbReference type="PANTHER" id="PTHR48111">
    <property type="entry name" value="REGULATOR OF RPOS"/>
    <property type="match status" value="1"/>
</dbReference>
<dbReference type="InterPro" id="IPR011006">
    <property type="entry name" value="CheY-like_superfamily"/>
</dbReference>
<organism evidence="6 7">
    <name type="scientific">Pseudomonas syringae</name>
    <dbReference type="NCBI Taxonomy" id="317"/>
    <lineage>
        <taxon>Bacteria</taxon>
        <taxon>Pseudomonadati</taxon>
        <taxon>Pseudomonadota</taxon>
        <taxon>Gammaproteobacteria</taxon>
        <taxon>Pseudomonadales</taxon>
        <taxon>Pseudomonadaceae</taxon>
        <taxon>Pseudomonas</taxon>
    </lineage>
</organism>
<dbReference type="AlphaFoldDB" id="A0A1C7YXW3"/>
<dbReference type="GO" id="GO:0000976">
    <property type="term" value="F:transcription cis-regulatory region binding"/>
    <property type="evidence" value="ECO:0007669"/>
    <property type="project" value="TreeGrafter"/>
</dbReference>
<dbReference type="PANTHER" id="PTHR48111:SF59">
    <property type="entry name" value="TRANSCRIPTIONAL REGULATORY PROTEIN BAER"/>
    <property type="match status" value="1"/>
</dbReference>
<dbReference type="Pfam" id="PF00486">
    <property type="entry name" value="Trans_reg_C"/>
    <property type="match status" value="1"/>
</dbReference>
<evidence type="ECO:0000256" key="1">
    <source>
        <dbReference type="ARBA" id="ARBA00023125"/>
    </source>
</evidence>
<evidence type="ECO:0000313" key="6">
    <source>
        <dbReference type="EMBL" id="OCR22604.1"/>
    </source>
</evidence>
<dbReference type="PROSITE" id="PS51755">
    <property type="entry name" value="OMPR_PHOB"/>
    <property type="match status" value="1"/>
</dbReference>
<gene>
    <name evidence="6" type="ORF">AFK24_22775</name>
</gene>
<reference evidence="6 7" key="1">
    <citation type="submission" date="2015-07" db="EMBL/GenBank/DDBJ databases">
        <title>Draft genome sequence of a diazotrophic, plant growth-promoting rhizobacterium of the Pseudomonas syringae complex.</title>
        <authorList>
            <person name="Patten C.L."/>
            <person name="Jeong H."/>
        </authorList>
    </citation>
    <scope>NUCLEOTIDE SEQUENCE [LARGE SCALE GENOMIC DNA]</scope>
    <source>
        <strain evidence="6 7">GR12-2</strain>
    </source>
</reference>
<evidence type="ECO:0000259" key="4">
    <source>
        <dbReference type="PROSITE" id="PS50110"/>
    </source>
</evidence>
<dbReference type="Pfam" id="PF00072">
    <property type="entry name" value="Response_reg"/>
    <property type="match status" value="1"/>
</dbReference>
<dbReference type="Gene3D" id="3.40.50.2300">
    <property type="match status" value="1"/>
</dbReference>
<dbReference type="InterPro" id="IPR016032">
    <property type="entry name" value="Sig_transdc_resp-reg_C-effctor"/>
</dbReference>
<evidence type="ECO:0000259" key="5">
    <source>
        <dbReference type="PROSITE" id="PS51755"/>
    </source>
</evidence>
<dbReference type="PATRIC" id="fig|317.243.peg.5416"/>
<dbReference type="Proteomes" id="UP000093104">
    <property type="component" value="Unassembled WGS sequence"/>
</dbReference>
<proteinExistence type="predicted"/>
<dbReference type="SMART" id="SM00862">
    <property type="entry name" value="Trans_reg_C"/>
    <property type="match status" value="1"/>
</dbReference>
<dbReference type="InterPro" id="IPR001789">
    <property type="entry name" value="Sig_transdc_resp-reg_receiver"/>
</dbReference>
<evidence type="ECO:0000256" key="3">
    <source>
        <dbReference type="PROSITE-ProRule" id="PRU01091"/>
    </source>
</evidence>
<dbReference type="EMBL" id="LGSI01000067">
    <property type="protein sequence ID" value="OCR22604.1"/>
    <property type="molecule type" value="Genomic_DNA"/>
</dbReference>
<dbReference type="CDD" id="cd00383">
    <property type="entry name" value="trans_reg_C"/>
    <property type="match status" value="1"/>
</dbReference>
<accession>A0A1C7YXW3</accession>
<dbReference type="InterPro" id="IPR039420">
    <property type="entry name" value="WalR-like"/>
</dbReference>
<dbReference type="SUPFAM" id="SSF46894">
    <property type="entry name" value="C-terminal effector domain of the bipartite response regulators"/>
    <property type="match status" value="1"/>
</dbReference>
<dbReference type="Gene3D" id="1.10.10.10">
    <property type="entry name" value="Winged helix-like DNA-binding domain superfamily/Winged helix DNA-binding domain"/>
    <property type="match status" value="1"/>
</dbReference>
<sequence>MTSILIVEDQPKLASLLHDYLLAAGYQPSCLSNGLEVVPAVRAAEPALILLDIMLPGRDGLDVCRDLRSFCSVPIILITARVEEIDRLLGLDLGADDYICKPFSPREVVARVKAILRRGRLLEEVRAERLVVEPDHFRATLDGVELGLTPVEMRLLFTLANAPGRVFSRDQLLDRLYFDHRVVTDRTVDSHIKNLRRKLDLISPGEEIVQSIYGVGYTLKL</sequence>
<feature type="domain" description="OmpR/PhoB-type" evidence="5">
    <location>
        <begin position="122"/>
        <end position="221"/>
    </location>
</feature>
<dbReference type="PROSITE" id="PS50110">
    <property type="entry name" value="RESPONSE_REGULATORY"/>
    <property type="match status" value="1"/>
</dbReference>
<name>A0A1C7YXW3_PSESX</name>
<dbReference type="GO" id="GO:0032993">
    <property type="term" value="C:protein-DNA complex"/>
    <property type="evidence" value="ECO:0007669"/>
    <property type="project" value="TreeGrafter"/>
</dbReference>
<dbReference type="SUPFAM" id="SSF52172">
    <property type="entry name" value="CheY-like"/>
    <property type="match status" value="1"/>
</dbReference>
<dbReference type="SMART" id="SM00448">
    <property type="entry name" value="REC"/>
    <property type="match status" value="1"/>
</dbReference>
<dbReference type="GO" id="GO:0005829">
    <property type="term" value="C:cytosol"/>
    <property type="evidence" value="ECO:0007669"/>
    <property type="project" value="TreeGrafter"/>
</dbReference>
<feature type="DNA-binding region" description="OmpR/PhoB-type" evidence="3">
    <location>
        <begin position="122"/>
        <end position="221"/>
    </location>
</feature>